<dbReference type="GO" id="GO:0046872">
    <property type="term" value="F:metal ion binding"/>
    <property type="evidence" value="ECO:0007669"/>
    <property type="project" value="InterPro"/>
</dbReference>
<dbReference type="InterPro" id="IPR036163">
    <property type="entry name" value="HMA_dom_sf"/>
</dbReference>
<feature type="domain" description="HMA" evidence="1">
    <location>
        <begin position="1"/>
        <end position="69"/>
    </location>
</feature>
<evidence type="ECO:0000313" key="3">
    <source>
        <dbReference type="Proteomes" id="UP000886824"/>
    </source>
</evidence>
<organism evidence="2 3">
    <name type="scientific">Candidatus Intestinimonas merdavium</name>
    <dbReference type="NCBI Taxonomy" id="2838622"/>
    <lineage>
        <taxon>Bacteria</taxon>
        <taxon>Bacillati</taxon>
        <taxon>Bacillota</taxon>
        <taxon>Clostridia</taxon>
        <taxon>Eubacteriales</taxon>
        <taxon>Intestinimonas</taxon>
    </lineage>
</organism>
<dbReference type="PROSITE" id="PS50846">
    <property type="entry name" value="HMA_2"/>
    <property type="match status" value="1"/>
</dbReference>
<protein>
    <submittedName>
        <fullName evidence="2">Cation transporter</fullName>
    </submittedName>
</protein>
<sequence>MKKKFKLEDLDCASCAAKMEDAIKKLDGVNDASVSFLTQKLTLDADDARFEEILEQAVKVCRRVEPDCKILR</sequence>
<gene>
    <name evidence="2" type="ORF">H9826_03580</name>
</gene>
<dbReference type="EMBL" id="DXCX01000035">
    <property type="protein sequence ID" value="HIY73047.1"/>
    <property type="molecule type" value="Genomic_DNA"/>
</dbReference>
<dbReference type="CDD" id="cd00371">
    <property type="entry name" value="HMA"/>
    <property type="match status" value="1"/>
</dbReference>
<name>A0A9D2CDJ0_9FIRM</name>
<reference evidence="2" key="1">
    <citation type="journal article" date="2021" name="PeerJ">
        <title>Extensive microbial diversity within the chicken gut microbiome revealed by metagenomics and culture.</title>
        <authorList>
            <person name="Gilroy R."/>
            <person name="Ravi A."/>
            <person name="Getino M."/>
            <person name="Pursley I."/>
            <person name="Horton D.L."/>
            <person name="Alikhan N.F."/>
            <person name="Baker D."/>
            <person name="Gharbi K."/>
            <person name="Hall N."/>
            <person name="Watson M."/>
            <person name="Adriaenssens E.M."/>
            <person name="Foster-Nyarko E."/>
            <person name="Jarju S."/>
            <person name="Secka A."/>
            <person name="Antonio M."/>
            <person name="Oren A."/>
            <person name="Chaudhuri R.R."/>
            <person name="La Ragione R."/>
            <person name="Hildebrand F."/>
            <person name="Pallen M.J."/>
        </authorList>
    </citation>
    <scope>NUCLEOTIDE SEQUENCE</scope>
    <source>
        <strain evidence="2">CHK33-7979</strain>
    </source>
</reference>
<comment type="caution">
    <text evidence="2">The sequence shown here is derived from an EMBL/GenBank/DDBJ whole genome shotgun (WGS) entry which is preliminary data.</text>
</comment>
<dbReference type="AlphaFoldDB" id="A0A9D2CDJ0"/>
<evidence type="ECO:0000259" key="1">
    <source>
        <dbReference type="PROSITE" id="PS50846"/>
    </source>
</evidence>
<dbReference type="InterPro" id="IPR006121">
    <property type="entry name" value="HMA_dom"/>
</dbReference>
<proteinExistence type="predicted"/>
<dbReference type="Gene3D" id="3.30.70.100">
    <property type="match status" value="1"/>
</dbReference>
<reference evidence="2" key="2">
    <citation type="submission" date="2021-04" db="EMBL/GenBank/DDBJ databases">
        <authorList>
            <person name="Gilroy R."/>
        </authorList>
    </citation>
    <scope>NUCLEOTIDE SEQUENCE</scope>
    <source>
        <strain evidence="2">CHK33-7979</strain>
    </source>
</reference>
<evidence type="ECO:0000313" key="2">
    <source>
        <dbReference type="EMBL" id="HIY73047.1"/>
    </source>
</evidence>
<dbReference type="Proteomes" id="UP000886824">
    <property type="component" value="Unassembled WGS sequence"/>
</dbReference>
<accession>A0A9D2CDJ0</accession>
<dbReference type="SUPFAM" id="SSF55008">
    <property type="entry name" value="HMA, heavy metal-associated domain"/>
    <property type="match status" value="1"/>
</dbReference>
<dbReference type="Pfam" id="PF00403">
    <property type="entry name" value="HMA"/>
    <property type="match status" value="1"/>
</dbReference>